<evidence type="ECO:0000313" key="2">
    <source>
        <dbReference type="EMBL" id="OTN94460.1"/>
    </source>
</evidence>
<proteinExistence type="predicted"/>
<protein>
    <submittedName>
        <fullName evidence="2">Uncharacterized protein</fullName>
    </submittedName>
</protein>
<feature type="transmembrane region" description="Helical" evidence="1">
    <location>
        <begin position="20"/>
        <end position="38"/>
    </location>
</feature>
<accession>A0AB73N0J7</accession>
<dbReference type="AlphaFoldDB" id="A0AB73N0J7"/>
<feature type="transmembrane region" description="Helical" evidence="1">
    <location>
        <begin position="118"/>
        <end position="135"/>
    </location>
</feature>
<comment type="caution">
    <text evidence="2">The sequence shown here is derived from an EMBL/GenBank/DDBJ whole genome shotgun (WGS) entry which is preliminary data.</text>
</comment>
<dbReference type="EMBL" id="NGLB01000003">
    <property type="protein sequence ID" value="OTN94460.1"/>
    <property type="molecule type" value="Genomic_DNA"/>
</dbReference>
<feature type="transmembrane region" description="Helical" evidence="1">
    <location>
        <begin position="65"/>
        <end position="84"/>
    </location>
</feature>
<keyword evidence="1" id="KW-1133">Transmembrane helix</keyword>
<gene>
    <name evidence="2" type="ORF">A5804_002771</name>
</gene>
<dbReference type="Proteomes" id="UP000194737">
    <property type="component" value="Unassembled WGS sequence"/>
</dbReference>
<keyword evidence="1" id="KW-0812">Transmembrane</keyword>
<sequence>MYTDWKWQYQFFVMRKWLLALFKLSLVASYFYCCYLGWQQLKKLSITSSQLTIVNDVTLEEIAKIMLYALIAMLLLCCFFSWCLGSSLRIMLKKCTEIFGQFYGIGLFGFLVLSTDELIESISGLLISYCLYIMYRQYNRIHDEELVKRLKMEGVDLFDTNIRYRLKHRQKYFPRHFSNTILDKLELTERSVESRYLLMLITKEVTTFIYKVKWSPYPLKIITGFQSPAVESEVIRVAVKGD</sequence>
<dbReference type="RefSeq" id="WP_086325197.1">
    <property type="nucleotide sequence ID" value="NZ_NGLB01000003.1"/>
</dbReference>
<evidence type="ECO:0000256" key="1">
    <source>
        <dbReference type="SAM" id="Phobius"/>
    </source>
</evidence>
<evidence type="ECO:0000313" key="3">
    <source>
        <dbReference type="Proteomes" id="UP000194737"/>
    </source>
</evidence>
<name>A0AB73N0J7_ENTFC</name>
<reference evidence="2 3" key="1">
    <citation type="submission" date="2017-05" db="EMBL/GenBank/DDBJ databases">
        <title>The Genome Sequence of Enterococcus faecium 6F2_DIV0138.</title>
        <authorList>
            <consortium name="The Broad Institute Genomics Platform"/>
            <consortium name="The Broad Institute Genomic Center for Infectious Diseases"/>
            <person name="Earl A."/>
            <person name="Manson A."/>
            <person name="Schwartman J."/>
            <person name="Gilmore M."/>
            <person name="Abouelleil A."/>
            <person name="Cao P."/>
            <person name="Chapman S."/>
            <person name="Cusick C."/>
            <person name="Shea T."/>
            <person name="Young S."/>
            <person name="Neafsey D."/>
            <person name="Nusbaum C."/>
            <person name="Birren B."/>
        </authorList>
    </citation>
    <scope>NUCLEOTIDE SEQUENCE [LARGE SCALE GENOMIC DNA]</scope>
    <source>
        <strain evidence="2 3">6F2_DIV0138</strain>
    </source>
</reference>
<keyword evidence="1" id="KW-0472">Membrane</keyword>
<organism evidence="2 3">
    <name type="scientific">Enterococcus faecium</name>
    <name type="common">Streptococcus faecium</name>
    <dbReference type="NCBI Taxonomy" id="1352"/>
    <lineage>
        <taxon>Bacteria</taxon>
        <taxon>Bacillati</taxon>
        <taxon>Bacillota</taxon>
        <taxon>Bacilli</taxon>
        <taxon>Lactobacillales</taxon>
        <taxon>Enterococcaceae</taxon>
        <taxon>Enterococcus</taxon>
    </lineage>
</organism>
<feature type="transmembrane region" description="Helical" evidence="1">
    <location>
        <begin position="96"/>
        <end position="112"/>
    </location>
</feature>